<keyword evidence="7" id="KW-0520">NAD</keyword>
<comment type="catalytic activity">
    <reaction evidence="7">
        <text>a 2,3-saturated acyl-[ACP] + NAD(+) = a (2E)-enoyl-[ACP] + NADH + H(+)</text>
        <dbReference type="Rhea" id="RHEA:10240"/>
        <dbReference type="Rhea" id="RHEA-COMP:9925"/>
        <dbReference type="Rhea" id="RHEA-COMP:9926"/>
        <dbReference type="ChEBI" id="CHEBI:15378"/>
        <dbReference type="ChEBI" id="CHEBI:57540"/>
        <dbReference type="ChEBI" id="CHEBI:57945"/>
        <dbReference type="ChEBI" id="CHEBI:78784"/>
        <dbReference type="ChEBI" id="CHEBI:78785"/>
        <dbReference type="EC" id="1.3.1.9"/>
    </reaction>
</comment>
<gene>
    <name evidence="8" type="primary">fabI</name>
    <name evidence="8" type="ORF">KTN04_14110</name>
</gene>
<proteinExistence type="inferred from homology"/>
<comment type="pathway">
    <text evidence="1">Lipid metabolism; fatty acid biosynthesis.</text>
</comment>
<keyword evidence="5" id="KW-0443">Lipid metabolism</keyword>
<keyword evidence="4 7" id="KW-0560">Oxidoreductase</keyword>
<evidence type="ECO:0000256" key="4">
    <source>
        <dbReference type="ARBA" id="ARBA00023002"/>
    </source>
</evidence>
<reference evidence="8 9" key="1">
    <citation type="submission" date="2021-06" db="EMBL/GenBank/DDBJ databases">
        <title>Bacterium isolated from marine sediment.</title>
        <authorList>
            <person name="Zhu K.-L."/>
            <person name="Du Z.-J."/>
            <person name="Liang Q.-Y."/>
        </authorList>
    </citation>
    <scope>NUCLEOTIDE SEQUENCE [LARGE SCALE GENOMIC DNA]</scope>
    <source>
        <strain evidence="8 9">A346</strain>
    </source>
</reference>
<dbReference type="CDD" id="cd05372">
    <property type="entry name" value="ENR_SDR"/>
    <property type="match status" value="1"/>
</dbReference>
<comment type="similarity">
    <text evidence="7">Belongs to the short-chain dehydrogenases/reductases (SDR) family. FabI subfamily.</text>
</comment>
<organism evidence="8 9">
    <name type="scientific">Marinobacterium weihaiense</name>
    <dbReference type="NCBI Taxonomy" id="2851016"/>
    <lineage>
        <taxon>Bacteria</taxon>
        <taxon>Pseudomonadati</taxon>
        <taxon>Pseudomonadota</taxon>
        <taxon>Gammaproteobacteria</taxon>
        <taxon>Oceanospirillales</taxon>
        <taxon>Oceanospirillaceae</taxon>
        <taxon>Marinobacterium</taxon>
    </lineage>
</organism>
<keyword evidence="6 7" id="KW-0275">Fatty acid biosynthesis</keyword>
<protein>
    <recommendedName>
        <fullName evidence="7">Enoyl-[acyl-carrier-protein] reductase [NADH]</fullName>
        <ecNumber evidence="7">1.3.1.9</ecNumber>
    </recommendedName>
</protein>
<evidence type="ECO:0000256" key="7">
    <source>
        <dbReference type="PIRNR" id="PIRNR000094"/>
    </source>
</evidence>
<evidence type="ECO:0000313" key="8">
    <source>
        <dbReference type="EMBL" id="MBV0934471.1"/>
    </source>
</evidence>
<accession>A0ABS6MDS5</accession>
<keyword evidence="2 7" id="KW-0444">Lipid biosynthesis</keyword>
<dbReference type="EMBL" id="JAHQZT010000024">
    <property type="protein sequence ID" value="MBV0934471.1"/>
    <property type="molecule type" value="Genomic_DNA"/>
</dbReference>
<dbReference type="Proteomes" id="UP000755551">
    <property type="component" value="Unassembled WGS sequence"/>
</dbReference>
<keyword evidence="9" id="KW-1185">Reference proteome</keyword>
<sequence>MLDLTGKKGLVFGVANDNSIAFGCASALREQGAELALTYLNEKARPHVEPLAERLGAALLLPCNVANSGELGQVFEQAGTLWGKLDFVIHSIAWSPLDDLHGALVDSSADGFAQAMDVSCHSFIRMARLARPWMKQGGTLLTMSYQGAERVVEHYNLMGPVKAALECSVRYLAAELGPEQIRVHALSPGPMPTRAASGITDFNQLMAEAERQAPLRHLGTPEDVGHLAAFLISDRARNLTGSLIHVDAGQHVLA</sequence>
<dbReference type="InterPro" id="IPR002347">
    <property type="entry name" value="SDR_fam"/>
</dbReference>
<evidence type="ECO:0000256" key="1">
    <source>
        <dbReference type="ARBA" id="ARBA00005194"/>
    </source>
</evidence>
<dbReference type="PIRSF" id="PIRSF000094">
    <property type="entry name" value="Enoyl-ACP_rdct"/>
    <property type="match status" value="1"/>
</dbReference>
<dbReference type="EC" id="1.3.1.9" evidence="7"/>
<evidence type="ECO:0000256" key="5">
    <source>
        <dbReference type="ARBA" id="ARBA00023098"/>
    </source>
</evidence>
<comment type="caution">
    <text evidence="8">The sequence shown here is derived from an EMBL/GenBank/DDBJ whole genome shotgun (WGS) entry which is preliminary data.</text>
</comment>
<evidence type="ECO:0000313" key="9">
    <source>
        <dbReference type="Proteomes" id="UP000755551"/>
    </source>
</evidence>
<dbReference type="Pfam" id="PF13561">
    <property type="entry name" value="adh_short_C2"/>
    <property type="match status" value="1"/>
</dbReference>
<dbReference type="InterPro" id="IPR014358">
    <property type="entry name" value="Enoyl-ACP_Rdtase_NADH"/>
</dbReference>
<dbReference type="PANTHER" id="PTHR43159">
    <property type="entry name" value="ENOYL-[ACYL-CARRIER-PROTEIN] REDUCTASE"/>
    <property type="match status" value="1"/>
</dbReference>
<keyword evidence="3" id="KW-0276">Fatty acid metabolism</keyword>
<evidence type="ECO:0000256" key="6">
    <source>
        <dbReference type="ARBA" id="ARBA00023160"/>
    </source>
</evidence>
<evidence type="ECO:0000256" key="2">
    <source>
        <dbReference type="ARBA" id="ARBA00022516"/>
    </source>
</evidence>
<dbReference type="RefSeq" id="WP_217335879.1">
    <property type="nucleotide sequence ID" value="NZ_JAHQZT010000024.1"/>
</dbReference>
<evidence type="ECO:0000256" key="3">
    <source>
        <dbReference type="ARBA" id="ARBA00022832"/>
    </source>
</evidence>
<dbReference type="PANTHER" id="PTHR43159:SF2">
    <property type="entry name" value="ENOYL-[ACYL-CARRIER-PROTEIN] REDUCTASE [NADH], CHLOROPLASTIC"/>
    <property type="match status" value="1"/>
</dbReference>
<dbReference type="NCBIfam" id="NF005717">
    <property type="entry name" value="PRK07533.1"/>
    <property type="match status" value="1"/>
</dbReference>
<name>A0ABS6MDS5_9GAMM</name>